<feature type="region of interest" description="Disordered" evidence="1">
    <location>
        <begin position="365"/>
        <end position="385"/>
    </location>
</feature>
<organism evidence="4 7">
    <name type="scientific">Acidovorax delafieldii</name>
    <name type="common">Pseudomonas delafieldii</name>
    <dbReference type="NCBI Taxonomy" id="47920"/>
    <lineage>
        <taxon>Bacteria</taxon>
        <taxon>Pseudomonadati</taxon>
        <taxon>Pseudomonadota</taxon>
        <taxon>Betaproteobacteria</taxon>
        <taxon>Burkholderiales</taxon>
        <taxon>Comamonadaceae</taxon>
        <taxon>Acidovorax</taxon>
    </lineage>
</organism>
<accession>A0AAJ2F5M6</accession>
<dbReference type="Proteomes" id="UP001253458">
    <property type="component" value="Unassembled WGS sequence"/>
</dbReference>
<keyword evidence="2" id="KW-0472">Membrane</keyword>
<dbReference type="Pfam" id="PF13719">
    <property type="entry name" value="Zn_ribbon_5"/>
    <property type="match status" value="1"/>
</dbReference>
<sequence>MSQITRCPSCATTFKVVADQLRISEGWVRCGQCKEVFDASAHLLPVAPEALLPDVSLTDLRAPTAPVARKPDALGAWGGGKSTGAALPAAANAAKATTPVTGSVSESVTRAAATNTVDAPLFCVVDDVPAAPVLDIPSPAVPAFLTAGARKETSPEVLGDDLLAPFAWRAHSAPRAPTAVDAGATLSAPVPAEIPGPIVEPTTAPRAGDSVLDAHGSVHGHGDAAAVPSGLVTPVVSEEASSLVGGALPPVTGLPSPAGYELPFAELRDSEVTLDASLDADAAGLVDLSGDPIHSTGASEALAPQPSDPSAALLDEVRKLAPVPVAESVALAPPLPSVDFVPKADAPETPAMELVKDESHAAILRARPRRAADDDDETEGRESDPEVSFVLAARRKAFWRKPVVRMALGLVFFISLLGLALQIAVQERDRIAALDARTRPWLVKLCEPLRCELAPVRQIADVVIDSSSFNKARGDSYQLALTMKSTATIPLAMPAVELTLTDAQDQPVLRRVLLPTDMAAPAELPAKGEWGTSVSVLVTTGGARVAGYRLLAFYP</sequence>
<dbReference type="NCBIfam" id="TIGR02098">
    <property type="entry name" value="MJ0042_CXXC"/>
    <property type="match status" value="1"/>
</dbReference>
<keyword evidence="2" id="KW-1133">Transmembrane helix</keyword>
<evidence type="ECO:0000256" key="1">
    <source>
        <dbReference type="SAM" id="MobiDB-lite"/>
    </source>
</evidence>
<dbReference type="EMBL" id="JAVDTL010000005">
    <property type="protein sequence ID" value="MDR6768288.1"/>
    <property type="molecule type" value="Genomic_DNA"/>
</dbReference>
<dbReference type="Pfam" id="PF11906">
    <property type="entry name" value="DUF3426"/>
    <property type="match status" value="1"/>
</dbReference>
<name>A0AAJ2F5M6_ACIDE</name>
<evidence type="ECO:0000259" key="3">
    <source>
        <dbReference type="Pfam" id="PF13719"/>
    </source>
</evidence>
<protein>
    <submittedName>
        <fullName evidence="4">Zn finger-like uncharacterized protein</fullName>
    </submittedName>
</protein>
<dbReference type="EMBL" id="JAVDTS010000003">
    <property type="protein sequence ID" value="MDR6837682.1"/>
    <property type="molecule type" value="Genomic_DNA"/>
</dbReference>
<dbReference type="InterPro" id="IPR021834">
    <property type="entry name" value="DUF3426"/>
</dbReference>
<evidence type="ECO:0000313" key="6">
    <source>
        <dbReference type="Proteomes" id="UP001249076"/>
    </source>
</evidence>
<keyword evidence="2" id="KW-0812">Transmembrane</keyword>
<proteinExistence type="predicted"/>
<evidence type="ECO:0000313" key="4">
    <source>
        <dbReference type="EMBL" id="MDR6768288.1"/>
    </source>
</evidence>
<evidence type="ECO:0000313" key="7">
    <source>
        <dbReference type="Proteomes" id="UP001253458"/>
    </source>
</evidence>
<dbReference type="InterPro" id="IPR011723">
    <property type="entry name" value="Znf/thioredoxin_put"/>
</dbReference>
<reference evidence="4 6" key="1">
    <citation type="submission" date="2023-07" db="EMBL/GenBank/DDBJ databases">
        <title>Sorghum-associated microbial communities from plants grown in Nebraska, USA.</title>
        <authorList>
            <person name="Schachtman D."/>
        </authorList>
    </citation>
    <scope>NUCLEOTIDE SEQUENCE</scope>
    <source>
        <strain evidence="5 6">BE105</strain>
        <strain evidence="4">BE69</strain>
    </source>
</reference>
<gene>
    <name evidence="4" type="ORF">J2W88_003590</name>
    <name evidence="5" type="ORF">J2W93_002520</name>
</gene>
<evidence type="ECO:0000313" key="5">
    <source>
        <dbReference type="EMBL" id="MDR6837682.1"/>
    </source>
</evidence>
<keyword evidence="6" id="KW-1185">Reference proteome</keyword>
<dbReference type="AlphaFoldDB" id="A0AAJ2F5M6"/>
<feature type="transmembrane region" description="Helical" evidence="2">
    <location>
        <begin position="403"/>
        <end position="425"/>
    </location>
</feature>
<comment type="caution">
    <text evidence="4">The sequence shown here is derived from an EMBL/GenBank/DDBJ whole genome shotgun (WGS) entry which is preliminary data.</text>
</comment>
<evidence type="ECO:0000256" key="2">
    <source>
        <dbReference type="SAM" id="Phobius"/>
    </source>
</evidence>
<feature type="domain" description="Zinc finger/thioredoxin putative" evidence="3">
    <location>
        <begin position="4"/>
        <end position="39"/>
    </location>
</feature>
<dbReference type="RefSeq" id="WP_209818180.1">
    <property type="nucleotide sequence ID" value="NZ_JAVDTL010000005.1"/>
</dbReference>
<dbReference type="Proteomes" id="UP001249076">
    <property type="component" value="Unassembled WGS sequence"/>
</dbReference>